<dbReference type="AlphaFoldDB" id="A0AAD1U8P1"/>
<protein>
    <submittedName>
        <fullName evidence="2">Uncharacterized protein</fullName>
    </submittedName>
</protein>
<feature type="compositionally biased region" description="Basic and acidic residues" evidence="1">
    <location>
        <begin position="17"/>
        <end position="34"/>
    </location>
</feature>
<comment type="caution">
    <text evidence="2">The sequence shown here is derived from an EMBL/GenBank/DDBJ whole genome shotgun (WGS) entry which is preliminary data.</text>
</comment>
<evidence type="ECO:0000256" key="1">
    <source>
        <dbReference type="SAM" id="MobiDB-lite"/>
    </source>
</evidence>
<dbReference type="EMBL" id="CAMPGE010005604">
    <property type="protein sequence ID" value="CAI2364450.1"/>
    <property type="molecule type" value="Genomic_DNA"/>
</dbReference>
<name>A0AAD1U8P1_EUPCR</name>
<reference evidence="2" key="1">
    <citation type="submission" date="2023-07" db="EMBL/GenBank/DDBJ databases">
        <authorList>
            <consortium name="AG Swart"/>
            <person name="Singh M."/>
            <person name="Singh A."/>
            <person name="Seah K."/>
            <person name="Emmerich C."/>
        </authorList>
    </citation>
    <scope>NUCLEOTIDE SEQUENCE</scope>
    <source>
        <strain evidence="2">DP1</strain>
    </source>
</reference>
<feature type="region of interest" description="Disordered" evidence="1">
    <location>
        <begin position="1"/>
        <end position="74"/>
    </location>
</feature>
<sequence>MKKINKIKKDRSKATKIRLDSLETKPIKLEESKSPKKKKQNSPRNLKKSIQVNLPEIPLKSPSERRKSESKSPLNISTDLVNHFTNGFTALKVSKKEKPILKGVQSAVATPKVKKVTKIFTNSHLSKLFKNAEIKKVKQKVFERVECPFENKNIKKSLDSSWILPTISSPKKNNRSVGRVAPSTQRDNETINEDHNYTKVSIKIRDTQVNFFKNSLSHVWKSKEANSNRVNKSISVPKHRKNNDSLRTKEIVKGMEKFHNKMDKKCNKTQIAEKALSHSDSSKLPIYYNKKCYRRKKAEDTQNSIFSLDICEKTPRKYQSEVPIFKSLDQNSSMVVKPYWQQKSLNFNLKNLTSLKSQTYMFSKIVKDQASAIQKHDISHQCRYKASFMKNFS</sequence>
<evidence type="ECO:0000313" key="3">
    <source>
        <dbReference type="Proteomes" id="UP001295684"/>
    </source>
</evidence>
<gene>
    <name evidence="2" type="ORF">ECRASSUSDP1_LOCUS5793</name>
</gene>
<evidence type="ECO:0000313" key="2">
    <source>
        <dbReference type="EMBL" id="CAI2364450.1"/>
    </source>
</evidence>
<proteinExistence type="predicted"/>
<dbReference type="Proteomes" id="UP001295684">
    <property type="component" value="Unassembled WGS sequence"/>
</dbReference>
<feature type="compositionally biased region" description="Basic residues" evidence="1">
    <location>
        <begin position="35"/>
        <end position="47"/>
    </location>
</feature>
<feature type="compositionally biased region" description="Basic residues" evidence="1">
    <location>
        <begin position="1"/>
        <end position="16"/>
    </location>
</feature>
<keyword evidence="3" id="KW-1185">Reference proteome</keyword>
<organism evidence="2 3">
    <name type="scientific">Euplotes crassus</name>
    <dbReference type="NCBI Taxonomy" id="5936"/>
    <lineage>
        <taxon>Eukaryota</taxon>
        <taxon>Sar</taxon>
        <taxon>Alveolata</taxon>
        <taxon>Ciliophora</taxon>
        <taxon>Intramacronucleata</taxon>
        <taxon>Spirotrichea</taxon>
        <taxon>Hypotrichia</taxon>
        <taxon>Euplotida</taxon>
        <taxon>Euplotidae</taxon>
        <taxon>Moneuplotes</taxon>
    </lineage>
</organism>
<accession>A0AAD1U8P1</accession>